<comment type="subcellular location">
    <subcellularLocation>
        <location evidence="1">Cytoplasm</location>
    </subcellularLocation>
</comment>
<dbReference type="SUPFAM" id="SSF52794">
    <property type="entry name" value="PTS system IIB component-like"/>
    <property type="match status" value="1"/>
</dbReference>
<evidence type="ECO:0000256" key="6">
    <source>
        <dbReference type="ARBA" id="ARBA00022683"/>
    </source>
</evidence>
<keyword evidence="4" id="KW-0597">Phosphoprotein</keyword>
<dbReference type="RefSeq" id="WP_320384253.1">
    <property type="nucleotide sequence ID" value="NZ_JAROCA020000001.1"/>
</dbReference>
<sequence>MMQLDVRSNKILDELINNPSILSKDIEKKYNLTRRQLGYSFQKINDWLLEQNLPLIERTRQGHFIMDQTVFSQLAPEQEKAPTMDTAILTEKQRVYAILMMLLSTDDLSLVHFTSALDVSKNTVLSDLKQVQKYLQPYDLKWRYSRRYGYLLEGDELLIRKLLRHILYKILEMNHGEDRLCQLAAIDKQEIREWNRSIEHVEKKLNLKFTDEKLHAMPYIFILLLRRIKRGHKVHAFFIHYEELSDTKEYRATEEILSDCDDIPRQERLFITLHLLTTNVYWSERLTEDAIPNLKKALNEMLDLFEKKACVVLQEREQLLNKLLLHVKPAYYRIKYHLTELNDVQESVSKDFQALHHLVKKSTKPLADLIGAKIPESETIYLTMLIGGWMTRQGDSIKGKIKAIVVCPKGVSVSGLMLTELRSLFPEFVFLDAMSVREFQTYPINYDIVFSPINLETDKKVFIADSFLEREDKNRLRKQVMMELHGYIPSEIHVEDIIAIVKNHATIADENELSKDLYRYIHRDDSASVKRTEQLPEADLSDLITPEHITLRKQVASWEEAIRVCAQPLLQKRQIEQRYIEAMVAHCQEDPYIVIGPHIAIPHAAPEEGVNDVAMSLLKLDEAVHFTEGYAIHVIIVIAAVDKQKHLKALMQLMKLSASKQDRDGIIRASSATDIHKIIQKYAIDEQHR</sequence>
<dbReference type="Proteomes" id="UP001228376">
    <property type="component" value="Unassembled WGS sequence"/>
</dbReference>
<dbReference type="SUPFAM" id="SSF55804">
    <property type="entry name" value="Phoshotransferase/anion transport protein"/>
    <property type="match status" value="1"/>
</dbReference>
<keyword evidence="16" id="KW-1185">Reference proteome</keyword>
<evidence type="ECO:0000256" key="4">
    <source>
        <dbReference type="ARBA" id="ARBA00022553"/>
    </source>
</evidence>
<evidence type="ECO:0000256" key="8">
    <source>
        <dbReference type="ARBA" id="ARBA00023159"/>
    </source>
</evidence>
<keyword evidence="8" id="KW-0010">Activator</keyword>
<dbReference type="CDD" id="cd05568">
    <property type="entry name" value="PTS_IIB_bgl_like"/>
    <property type="match status" value="1"/>
</dbReference>
<keyword evidence="2" id="KW-0813">Transport</keyword>
<feature type="domain" description="PRD" evidence="14">
    <location>
        <begin position="289"/>
        <end position="396"/>
    </location>
</feature>
<gene>
    <name evidence="15" type="ORF">P5G51_003685</name>
</gene>
<keyword evidence="5" id="KW-0808">Transferase</keyword>
<keyword evidence="3" id="KW-0963">Cytoplasm</keyword>
<evidence type="ECO:0000256" key="7">
    <source>
        <dbReference type="ARBA" id="ARBA00022777"/>
    </source>
</evidence>
<dbReference type="PANTHER" id="PTHR36203">
    <property type="entry name" value="ASCORBATE-SPECIFIC PTS SYSTEM EIIA COMPONENT"/>
    <property type="match status" value="1"/>
</dbReference>
<evidence type="ECO:0000259" key="12">
    <source>
        <dbReference type="PROSITE" id="PS51094"/>
    </source>
</evidence>
<dbReference type="Pfam" id="PF05043">
    <property type="entry name" value="Mga"/>
    <property type="match status" value="1"/>
</dbReference>
<protein>
    <recommendedName>
        <fullName evidence="10">Ascorbate-specific PTS system EIIA component</fullName>
    </recommendedName>
    <alternativeName>
        <fullName evidence="11">Ascorbate-specific phosphotransferase enzyme IIA component</fullName>
    </alternativeName>
</protein>
<dbReference type="InterPro" id="IPR007737">
    <property type="entry name" value="Mga_HTH"/>
</dbReference>
<name>A0ABU5CE69_9BACI</name>
<accession>A0ABU5CE69</accession>
<evidence type="ECO:0000256" key="5">
    <source>
        <dbReference type="ARBA" id="ARBA00022679"/>
    </source>
</evidence>
<dbReference type="Pfam" id="PF00359">
    <property type="entry name" value="PTS_EIIA_2"/>
    <property type="match status" value="1"/>
</dbReference>
<dbReference type="InterPro" id="IPR011608">
    <property type="entry name" value="PRD"/>
</dbReference>
<dbReference type="InterPro" id="IPR013011">
    <property type="entry name" value="PTS_EIIB_2"/>
</dbReference>
<dbReference type="EMBL" id="JAROCA020000001">
    <property type="protein sequence ID" value="MDY0404628.1"/>
    <property type="molecule type" value="Genomic_DNA"/>
</dbReference>
<comment type="caution">
    <text evidence="15">The sequence shown here is derived from an EMBL/GenBank/DDBJ whole genome shotgun (WGS) entry which is preliminary data.</text>
</comment>
<feature type="domain" description="PTS EIIB type-2" evidence="13">
    <location>
        <begin position="401"/>
        <end position="488"/>
    </location>
</feature>
<dbReference type="InterPro" id="IPR051351">
    <property type="entry name" value="Ascorbate-PTS_EIIA_comp"/>
</dbReference>
<dbReference type="InterPro" id="IPR036634">
    <property type="entry name" value="PRD_sf"/>
</dbReference>
<proteinExistence type="predicted"/>
<evidence type="ECO:0000256" key="10">
    <source>
        <dbReference type="ARBA" id="ARBA00041175"/>
    </source>
</evidence>
<keyword evidence="7" id="KW-0418">Kinase</keyword>
<feature type="domain" description="PTS EIIA type-2" evidence="12">
    <location>
        <begin position="542"/>
        <end position="682"/>
    </location>
</feature>
<dbReference type="SUPFAM" id="SSF63520">
    <property type="entry name" value="PTS-regulatory domain, PRD"/>
    <property type="match status" value="2"/>
</dbReference>
<keyword evidence="6" id="KW-0598">Phosphotransferase system</keyword>
<dbReference type="Pfam" id="PF00874">
    <property type="entry name" value="PRD"/>
    <property type="match status" value="2"/>
</dbReference>
<feature type="domain" description="PRD" evidence="14">
    <location>
        <begin position="185"/>
        <end position="285"/>
    </location>
</feature>
<dbReference type="InterPro" id="IPR016152">
    <property type="entry name" value="PTrfase/Anion_transptr"/>
</dbReference>
<evidence type="ECO:0000256" key="11">
    <source>
        <dbReference type="ARBA" id="ARBA00042072"/>
    </source>
</evidence>
<dbReference type="InterPro" id="IPR036095">
    <property type="entry name" value="PTS_EIIB-like_sf"/>
</dbReference>
<evidence type="ECO:0000313" key="15">
    <source>
        <dbReference type="EMBL" id="MDY0404628.1"/>
    </source>
</evidence>
<evidence type="ECO:0000259" key="14">
    <source>
        <dbReference type="PROSITE" id="PS51372"/>
    </source>
</evidence>
<evidence type="ECO:0000256" key="3">
    <source>
        <dbReference type="ARBA" id="ARBA00022490"/>
    </source>
</evidence>
<evidence type="ECO:0000256" key="1">
    <source>
        <dbReference type="ARBA" id="ARBA00004496"/>
    </source>
</evidence>
<dbReference type="PANTHER" id="PTHR36203:SF1">
    <property type="entry name" value="ASCORBATE-SPECIFIC PTS SYSTEM EIIA COMPONENT"/>
    <property type="match status" value="1"/>
</dbReference>
<dbReference type="PROSITE" id="PS00372">
    <property type="entry name" value="PTS_EIIA_TYPE_2_HIS"/>
    <property type="match status" value="1"/>
</dbReference>
<evidence type="ECO:0000256" key="2">
    <source>
        <dbReference type="ARBA" id="ARBA00022448"/>
    </source>
</evidence>
<dbReference type="PROSITE" id="PS51094">
    <property type="entry name" value="PTS_EIIA_TYPE_2"/>
    <property type="match status" value="1"/>
</dbReference>
<comment type="function">
    <text evidence="9">The phosphoenolpyruvate-dependent sugar phosphotransferase system (sugar PTS), a major carbohydrate active transport system, catalyzes the phosphorylation of incoming sugar substrates concomitantly with their translocation across the cell membrane. The enzyme II UlaABC PTS system is involved in ascorbate transport.</text>
</comment>
<evidence type="ECO:0000259" key="13">
    <source>
        <dbReference type="PROSITE" id="PS51099"/>
    </source>
</evidence>
<dbReference type="Gene3D" id="1.10.1790.10">
    <property type="entry name" value="PRD domain"/>
    <property type="match status" value="1"/>
</dbReference>
<dbReference type="PROSITE" id="PS51372">
    <property type="entry name" value="PRD_2"/>
    <property type="match status" value="2"/>
</dbReference>
<reference evidence="15 16" key="1">
    <citation type="submission" date="2023-10" db="EMBL/GenBank/DDBJ databases">
        <title>179-bfca-hs.</title>
        <authorList>
            <person name="Miliotis G."/>
            <person name="Sengupta P."/>
            <person name="Hameed A."/>
            <person name="Chuvochina M."/>
            <person name="Mcdonagh F."/>
            <person name="Simpson A.C."/>
            <person name="Singh N.K."/>
            <person name="Rekha P.D."/>
            <person name="Raman K."/>
            <person name="Hugenholtz P."/>
            <person name="Venkateswaran K."/>
        </authorList>
    </citation>
    <scope>NUCLEOTIDE SEQUENCE [LARGE SCALE GENOMIC DNA]</scope>
    <source>
        <strain evidence="15 16">179-BFC-A-HS</strain>
    </source>
</reference>
<dbReference type="Gene3D" id="3.40.930.10">
    <property type="entry name" value="Mannitol-specific EII, Chain A"/>
    <property type="match status" value="1"/>
</dbReference>
<dbReference type="PROSITE" id="PS51099">
    <property type="entry name" value="PTS_EIIB_TYPE_2"/>
    <property type="match status" value="1"/>
</dbReference>
<evidence type="ECO:0000256" key="9">
    <source>
        <dbReference type="ARBA" id="ARBA00037387"/>
    </source>
</evidence>
<organism evidence="15 16">
    <name type="scientific">Tigheibacillus jepli</name>
    <dbReference type="NCBI Taxonomy" id="3035914"/>
    <lineage>
        <taxon>Bacteria</taxon>
        <taxon>Bacillati</taxon>
        <taxon>Bacillota</taxon>
        <taxon>Bacilli</taxon>
        <taxon>Bacillales</taxon>
        <taxon>Bacillaceae</taxon>
        <taxon>Tigheibacillus</taxon>
    </lineage>
</organism>
<dbReference type="InterPro" id="IPR002178">
    <property type="entry name" value="PTS_EIIA_type-2_dom"/>
</dbReference>
<evidence type="ECO:0000313" key="16">
    <source>
        <dbReference type="Proteomes" id="UP001228376"/>
    </source>
</evidence>
<dbReference type="CDD" id="cd00211">
    <property type="entry name" value="PTS_IIA_fru"/>
    <property type="match status" value="1"/>
</dbReference>